<protein>
    <submittedName>
        <fullName evidence="1">Uncharacterized protein</fullName>
    </submittedName>
</protein>
<sequence length="90" mass="10809">MEEYERNKHLLESYLSLWNNRTYSESSVHGEAHLIELIKRELLDENSHPRIRKSKQEKFFLSTERIIHSPLDDSMKVSLISLYTEIYTKI</sequence>
<keyword evidence="2" id="KW-1185">Reference proteome</keyword>
<gene>
    <name evidence="1" type="ORF">CUU66_17020</name>
</gene>
<reference evidence="1 2" key="1">
    <citation type="submission" date="2017-11" db="EMBL/GenBank/DDBJ databases">
        <title>Comparitive Functional Genomics of Dry Heat Resistant strains isolated from the Viking Spacecraft.</title>
        <authorList>
            <person name="Seuylemezian A."/>
            <person name="Cooper K."/>
            <person name="Vaishampayan P."/>
        </authorList>
    </citation>
    <scope>NUCLEOTIDE SEQUENCE [LARGE SCALE GENOMIC DNA]</scope>
    <source>
        <strain evidence="1 2">V1-29</strain>
    </source>
</reference>
<name>A0A2N5M2W1_9BACI</name>
<proteinExistence type="predicted"/>
<dbReference type="Proteomes" id="UP000234748">
    <property type="component" value="Unassembled WGS sequence"/>
</dbReference>
<dbReference type="RefSeq" id="WP_101644331.1">
    <property type="nucleotide sequence ID" value="NZ_PGUY01000053.1"/>
</dbReference>
<dbReference type="OrthoDB" id="2454083at2"/>
<evidence type="ECO:0000313" key="1">
    <source>
        <dbReference type="EMBL" id="PLT28709.1"/>
    </source>
</evidence>
<dbReference type="EMBL" id="PGUY01000053">
    <property type="protein sequence ID" value="PLT28709.1"/>
    <property type="molecule type" value="Genomic_DNA"/>
</dbReference>
<organism evidence="1 2">
    <name type="scientific">Peribacillus deserti</name>
    <dbReference type="NCBI Taxonomy" id="673318"/>
    <lineage>
        <taxon>Bacteria</taxon>
        <taxon>Bacillati</taxon>
        <taxon>Bacillota</taxon>
        <taxon>Bacilli</taxon>
        <taxon>Bacillales</taxon>
        <taxon>Bacillaceae</taxon>
        <taxon>Peribacillus</taxon>
    </lineage>
</organism>
<dbReference type="AlphaFoldDB" id="A0A2N5M2W1"/>
<comment type="caution">
    <text evidence="1">The sequence shown here is derived from an EMBL/GenBank/DDBJ whole genome shotgun (WGS) entry which is preliminary data.</text>
</comment>
<accession>A0A2N5M2W1</accession>
<evidence type="ECO:0000313" key="2">
    <source>
        <dbReference type="Proteomes" id="UP000234748"/>
    </source>
</evidence>